<evidence type="ECO:0000256" key="1">
    <source>
        <dbReference type="SAM" id="MobiDB-lite"/>
    </source>
</evidence>
<dbReference type="AlphaFoldDB" id="A0A3S4ZN00"/>
<reference evidence="2" key="1">
    <citation type="submission" date="2018-11" db="EMBL/GenBank/DDBJ databases">
        <authorList>
            <consortium name="Pathogen Informatics"/>
        </authorList>
    </citation>
    <scope>NUCLEOTIDE SEQUENCE</scope>
</reference>
<feature type="compositionally biased region" description="Low complexity" evidence="1">
    <location>
        <begin position="68"/>
        <end position="80"/>
    </location>
</feature>
<dbReference type="EMBL" id="CAAALY010025064">
    <property type="protein sequence ID" value="VEL15569.1"/>
    <property type="molecule type" value="Genomic_DNA"/>
</dbReference>
<comment type="caution">
    <text evidence="2">The sequence shown here is derived from an EMBL/GenBank/DDBJ whole genome shotgun (WGS) entry which is preliminary data.</text>
</comment>
<gene>
    <name evidence="2" type="ORF">PXEA_LOCUS9009</name>
</gene>
<evidence type="ECO:0000313" key="3">
    <source>
        <dbReference type="Proteomes" id="UP000784294"/>
    </source>
</evidence>
<name>A0A3S4ZN00_9PLAT</name>
<proteinExistence type="predicted"/>
<feature type="region of interest" description="Disordered" evidence="1">
    <location>
        <begin position="42"/>
        <end position="107"/>
    </location>
</feature>
<protein>
    <submittedName>
        <fullName evidence="2">Uncharacterized protein</fullName>
    </submittedName>
</protein>
<dbReference type="Proteomes" id="UP000784294">
    <property type="component" value="Unassembled WGS sequence"/>
</dbReference>
<sequence length="139" mass="15354">MPAKRLGIHHGTMCILTQKNRSDIGGYHLQIYAYENTWAHARRRRRENQRHQLTGQEALTEDPPNSPPVSVALSLPSHSSFATFHPSEGSTSPSPRRGEKEVTPSPTVVSISAMESAHTVSGKFVVFLLVVNKRGKCIV</sequence>
<organism evidence="2 3">
    <name type="scientific">Protopolystoma xenopodis</name>
    <dbReference type="NCBI Taxonomy" id="117903"/>
    <lineage>
        <taxon>Eukaryota</taxon>
        <taxon>Metazoa</taxon>
        <taxon>Spiralia</taxon>
        <taxon>Lophotrochozoa</taxon>
        <taxon>Platyhelminthes</taxon>
        <taxon>Monogenea</taxon>
        <taxon>Polyopisthocotylea</taxon>
        <taxon>Polystomatidea</taxon>
        <taxon>Polystomatidae</taxon>
        <taxon>Protopolystoma</taxon>
    </lineage>
</organism>
<accession>A0A3S4ZN00</accession>
<evidence type="ECO:0000313" key="2">
    <source>
        <dbReference type="EMBL" id="VEL15569.1"/>
    </source>
</evidence>
<keyword evidence="3" id="KW-1185">Reference proteome</keyword>